<keyword evidence="4" id="KW-1185">Reference proteome</keyword>
<evidence type="ECO:0000256" key="1">
    <source>
        <dbReference type="SAM" id="Coils"/>
    </source>
</evidence>
<feature type="compositionally biased region" description="Low complexity" evidence="2">
    <location>
        <begin position="86"/>
        <end position="98"/>
    </location>
</feature>
<reference evidence="3 4" key="1">
    <citation type="submission" date="2016-10" db="EMBL/GenBank/DDBJ databases">
        <authorList>
            <person name="Cai Z."/>
        </authorList>
    </citation>
    <scope>NUCLEOTIDE SEQUENCE [LARGE SCALE GENOMIC DNA]</scope>
</reference>
<evidence type="ECO:0000313" key="3">
    <source>
        <dbReference type="EMBL" id="SZX76298.1"/>
    </source>
</evidence>
<dbReference type="AlphaFoldDB" id="A0A383WFD1"/>
<name>A0A383WFD1_TETOB</name>
<dbReference type="EMBL" id="FNXT01001254">
    <property type="protein sequence ID" value="SZX76298.1"/>
    <property type="molecule type" value="Genomic_DNA"/>
</dbReference>
<sequence length="181" mass="20172">MQLSARAGTGLQAGQCFQQQRVSSRRIVSVRVEVPDAFRSALQEALNRDRSAESDFNSGGRSWGNSYGSDSRDSYGTDSRSSYGYASPPSASAAAAAAQNASPMLQILATALGQSRSTLERLQAEEAEIENLIQKEQKQVERLEWLLETVQKDYAYFNYLQQRFEEDSGRGSTQQQQQSRW</sequence>
<accession>A0A383WFD1</accession>
<organism evidence="3 4">
    <name type="scientific">Tetradesmus obliquus</name>
    <name type="common">Green alga</name>
    <name type="synonym">Acutodesmus obliquus</name>
    <dbReference type="NCBI Taxonomy" id="3088"/>
    <lineage>
        <taxon>Eukaryota</taxon>
        <taxon>Viridiplantae</taxon>
        <taxon>Chlorophyta</taxon>
        <taxon>core chlorophytes</taxon>
        <taxon>Chlorophyceae</taxon>
        <taxon>CS clade</taxon>
        <taxon>Sphaeropleales</taxon>
        <taxon>Scenedesmaceae</taxon>
        <taxon>Tetradesmus</taxon>
    </lineage>
</organism>
<evidence type="ECO:0000256" key="2">
    <source>
        <dbReference type="SAM" id="MobiDB-lite"/>
    </source>
</evidence>
<protein>
    <submittedName>
        <fullName evidence="3">Uncharacterized protein</fullName>
    </submittedName>
</protein>
<keyword evidence="1" id="KW-0175">Coiled coil</keyword>
<feature type="compositionally biased region" description="Polar residues" evidence="2">
    <location>
        <begin position="54"/>
        <end position="69"/>
    </location>
</feature>
<feature type="coiled-coil region" evidence="1">
    <location>
        <begin position="112"/>
        <end position="153"/>
    </location>
</feature>
<dbReference type="Proteomes" id="UP000256970">
    <property type="component" value="Unassembled WGS sequence"/>
</dbReference>
<feature type="region of interest" description="Disordered" evidence="2">
    <location>
        <begin position="46"/>
        <end position="98"/>
    </location>
</feature>
<evidence type="ECO:0000313" key="4">
    <source>
        <dbReference type="Proteomes" id="UP000256970"/>
    </source>
</evidence>
<gene>
    <name evidence="3" type="ORF">BQ4739_LOCUS16688</name>
</gene>
<proteinExistence type="predicted"/>